<comment type="similarity">
    <text evidence="1">Belongs to the ABC transporter superfamily.</text>
</comment>
<evidence type="ECO:0000256" key="1">
    <source>
        <dbReference type="ARBA" id="ARBA00005417"/>
    </source>
</evidence>
<dbReference type="SMART" id="SM00382">
    <property type="entry name" value="AAA"/>
    <property type="match status" value="1"/>
</dbReference>
<dbReference type="GO" id="GO:0022857">
    <property type="term" value="F:transmembrane transporter activity"/>
    <property type="evidence" value="ECO:0007669"/>
    <property type="project" value="UniProtKB-ARBA"/>
</dbReference>
<dbReference type="STRING" id="484019.THA_432"/>
<dbReference type="PROSITE" id="PS50893">
    <property type="entry name" value="ABC_TRANSPORTER_2"/>
    <property type="match status" value="1"/>
</dbReference>
<dbReference type="SUPFAM" id="SSF52540">
    <property type="entry name" value="P-loop containing nucleoside triphosphate hydrolases"/>
    <property type="match status" value="1"/>
</dbReference>
<dbReference type="GO" id="GO:0016887">
    <property type="term" value="F:ATP hydrolysis activity"/>
    <property type="evidence" value="ECO:0007669"/>
    <property type="project" value="InterPro"/>
</dbReference>
<evidence type="ECO:0000256" key="3">
    <source>
        <dbReference type="ARBA" id="ARBA00022741"/>
    </source>
</evidence>
<dbReference type="Proteomes" id="UP000002453">
    <property type="component" value="Chromosome"/>
</dbReference>
<dbReference type="GO" id="GO:0005524">
    <property type="term" value="F:ATP binding"/>
    <property type="evidence" value="ECO:0007669"/>
    <property type="project" value="UniProtKB-KW"/>
</dbReference>
<dbReference type="InterPro" id="IPR003439">
    <property type="entry name" value="ABC_transporter-like_ATP-bd"/>
</dbReference>
<evidence type="ECO:0000313" key="6">
    <source>
        <dbReference type="EMBL" id="ACJ74925.1"/>
    </source>
</evidence>
<keyword evidence="2" id="KW-0813">Transport</keyword>
<dbReference type="FunFam" id="3.40.50.300:FF:000032">
    <property type="entry name" value="Export ABC transporter ATP-binding protein"/>
    <property type="match status" value="1"/>
</dbReference>
<evidence type="ECO:0000256" key="4">
    <source>
        <dbReference type="ARBA" id="ARBA00022840"/>
    </source>
</evidence>
<dbReference type="InterPro" id="IPR017911">
    <property type="entry name" value="MacB-like_ATP-bd"/>
</dbReference>
<dbReference type="AlphaFoldDB" id="B7IFR1"/>
<dbReference type="InterPro" id="IPR003593">
    <property type="entry name" value="AAA+_ATPase"/>
</dbReference>
<dbReference type="InterPro" id="IPR027417">
    <property type="entry name" value="P-loop_NTPase"/>
</dbReference>
<keyword evidence="6" id="KW-0449">Lipoprotein</keyword>
<reference evidence="6 7" key="1">
    <citation type="journal article" date="2009" name="J. Bacteriol.">
        <title>The genome of Thermosipho africanus TCF52B: lateral genetic connections to the Firmicutes and Archaea.</title>
        <authorList>
            <person name="Nesboe C.L."/>
            <person name="Bapteste E."/>
            <person name="Curtis B."/>
            <person name="Dahle H."/>
            <person name="Lopez P."/>
            <person name="Macleod D."/>
            <person name="Dlutek M."/>
            <person name="Bowman S."/>
            <person name="Zhaxybayeva O."/>
            <person name="Birkeland N.-K."/>
            <person name="Doolittle W.F."/>
        </authorList>
    </citation>
    <scope>NUCLEOTIDE SEQUENCE [LARGE SCALE GENOMIC DNA]</scope>
    <source>
        <strain evidence="6 7">TCF52B</strain>
    </source>
</reference>
<dbReference type="PROSITE" id="PS00211">
    <property type="entry name" value="ABC_TRANSPORTER_1"/>
    <property type="match status" value="1"/>
</dbReference>
<proteinExistence type="inferred from homology"/>
<dbReference type="eggNOG" id="COG1136">
    <property type="taxonomic scope" value="Bacteria"/>
</dbReference>
<dbReference type="PANTHER" id="PTHR42798:SF6">
    <property type="entry name" value="CELL DIVISION ATP-BINDING PROTEIN FTSE"/>
    <property type="match status" value="1"/>
</dbReference>
<protein>
    <submittedName>
        <fullName evidence="6">ABC-type transport systems, involved in lipoprotein release, ATPase component</fullName>
    </submittedName>
</protein>
<dbReference type="GO" id="GO:0098796">
    <property type="term" value="C:membrane protein complex"/>
    <property type="evidence" value="ECO:0007669"/>
    <property type="project" value="UniProtKB-ARBA"/>
</dbReference>
<dbReference type="PANTHER" id="PTHR42798">
    <property type="entry name" value="LIPOPROTEIN-RELEASING SYSTEM ATP-BINDING PROTEIN LOLD"/>
    <property type="match status" value="1"/>
</dbReference>
<dbReference type="KEGG" id="taf:THA_432"/>
<keyword evidence="3" id="KW-0547">Nucleotide-binding</keyword>
<dbReference type="Gene3D" id="3.40.50.300">
    <property type="entry name" value="P-loop containing nucleotide triphosphate hydrolases"/>
    <property type="match status" value="1"/>
</dbReference>
<feature type="domain" description="ABC transporter" evidence="5">
    <location>
        <begin position="8"/>
        <end position="227"/>
    </location>
</feature>
<dbReference type="InterPro" id="IPR017871">
    <property type="entry name" value="ABC_transporter-like_CS"/>
</dbReference>
<dbReference type="Pfam" id="PF00005">
    <property type="entry name" value="ABC_tran"/>
    <property type="match status" value="1"/>
</dbReference>
<gene>
    <name evidence="6" type="ordered locus">THA_432</name>
</gene>
<evidence type="ECO:0000256" key="2">
    <source>
        <dbReference type="ARBA" id="ARBA00022448"/>
    </source>
</evidence>
<evidence type="ECO:0000313" key="7">
    <source>
        <dbReference type="Proteomes" id="UP000002453"/>
    </source>
</evidence>
<keyword evidence="7" id="KW-1185">Reference proteome</keyword>
<dbReference type="HOGENOM" id="CLU_000604_1_22_0"/>
<evidence type="ECO:0000259" key="5">
    <source>
        <dbReference type="PROSITE" id="PS50893"/>
    </source>
</evidence>
<dbReference type="EMBL" id="CP001185">
    <property type="protein sequence ID" value="ACJ74925.1"/>
    <property type="molecule type" value="Genomic_DNA"/>
</dbReference>
<dbReference type="RefSeq" id="WP_004104192.1">
    <property type="nucleotide sequence ID" value="NC_011653.1"/>
</dbReference>
<dbReference type="OrthoDB" id="9810992at2"/>
<name>B7IFR1_THEAB</name>
<dbReference type="CDD" id="cd03255">
    <property type="entry name" value="ABC_MJ0796_LolCDE_FtsE"/>
    <property type="match status" value="1"/>
</dbReference>
<keyword evidence="4" id="KW-0067">ATP-binding</keyword>
<organism evidence="6 7">
    <name type="scientific">Thermosipho africanus (strain TCF52B)</name>
    <dbReference type="NCBI Taxonomy" id="484019"/>
    <lineage>
        <taxon>Bacteria</taxon>
        <taxon>Thermotogati</taxon>
        <taxon>Thermotogota</taxon>
        <taxon>Thermotogae</taxon>
        <taxon>Thermotogales</taxon>
        <taxon>Fervidobacteriaceae</taxon>
        <taxon>Thermosipho</taxon>
    </lineage>
</organism>
<accession>B7IFR1</accession>
<sequence>MEIVFEMNQVKKIYKMGDVDVKALDGISFKIKKGEFVIIMGPSGSGKSTTLHIMGCLDKPTSGNVYIDGVDVSKLNDKSLAKIRGEKIGFVFQQFNLLPRLTALENVELPMMYKGVPLKKRRKRAKELLELVGLGDRINHKPTQLSGGQMQRVAIARALANEPSYILADEPTGNLDSKSGEDILEIFKRLNKDGMTVVIVTHDPELELLGNHVIFLRDGKIQEERYL</sequence>